<name>J4I1C8_9APHY</name>
<dbReference type="InterPro" id="IPR016024">
    <property type="entry name" value="ARM-type_fold"/>
</dbReference>
<dbReference type="GO" id="GO:0006364">
    <property type="term" value="P:rRNA processing"/>
    <property type="evidence" value="ECO:0007669"/>
    <property type="project" value="TreeGrafter"/>
</dbReference>
<dbReference type="InterPro" id="IPR012583">
    <property type="entry name" value="RIX1_N"/>
</dbReference>
<comment type="subcellular location">
    <subcellularLocation>
        <location evidence="1">Nucleus</location>
    </subcellularLocation>
</comment>
<feature type="domain" description="Pre-rRNA-processing protein RIX1 N-terminal" evidence="6">
    <location>
        <begin position="8"/>
        <end position="191"/>
    </location>
</feature>
<sequence length="772" mass="83392">MENSHPLKTLLQLQLASDASSVLHLPYVLDFLSPEHFGPSPHTQKWAARINSLLHSKDSSARWAGLCVAFQTSVCSRDIMIEHAQGWIGVALPILSKDEPPPTLKASVRLLRRIFSTTVNIAEFQRQLCLPNVPKFSSALIELVQKKPEEDLKLLALAALTHLIPLYPTLHRSLHSSLSSLALKFLNGSSPRPTPESLAKGAARLYATLHVTGGKVGAGNIWRTSLDETLSFAWTALYNLRTTYDTRNQNGAPPYPSMSVEDPIISIPLNMDRLRAAAYILCDLLLFPTPRPVIVPVGSLVKLCSTMLRCTPEEQAEGQFDSATRAMEVAIIPAIWRVACDILIALSESVHYHLSLYLPRLLSVFAYHLEQERTPSQRLCLLRAIPPLLSNATHFHDTVLASRLAKVILTTVTTLLTPSSQALADRDATASKNRSKRAKKRGRGYEGDEVFKIAAEIVCSTPEEGEGLLVALDALHLLMQNSLLSPPVYSIVSRALLAILIALPQRSPLSIAPDLSLHGKLSDKLRFICTKMATGTSSTMSRSLSLVIGAIPPDGAGACGAESRRCLDLLLHPRVPPLVRSIPHVETLSLFREEEGDDEKGIRKSLGLSSVHDGPLFASSSATPPAVARDRPDGTVVQSGSSRDAESAFILSAVNLESTVQTRAVSSNLTQSIPSFSSTPTPTSIASAVKTTPDSSMGQHGSNSPQLQESTPMPSTEALYAKTNQAIGASVSTIPPSLDSFDTVTVIGNGEMDRDEDEPMPTIDMGSDSDSN</sequence>
<evidence type="ECO:0000259" key="6">
    <source>
        <dbReference type="Pfam" id="PF08167"/>
    </source>
</evidence>
<evidence type="ECO:0000313" key="8">
    <source>
        <dbReference type="Proteomes" id="UP000006352"/>
    </source>
</evidence>
<evidence type="ECO:0000256" key="4">
    <source>
        <dbReference type="ARBA" id="ARBA00023242"/>
    </source>
</evidence>
<evidence type="ECO:0000313" key="7">
    <source>
        <dbReference type="EMBL" id="CCM05557.1"/>
    </source>
</evidence>
<proteinExistence type="inferred from homology"/>
<gene>
    <name evidence="7" type="ORF">FIBRA_07784</name>
</gene>
<dbReference type="RefSeq" id="XP_012184840.1">
    <property type="nucleotide sequence ID" value="XM_012329450.1"/>
</dbReference>
<feature type="region of interest" description="Disordered" evidence="5">
    <location>
        <begin position="749"/>
        <end position="772"/>
    </location>
</feature>
<feature type="region of interest" description="Disordered" evidence="5">
    <location>
        <begin position="615"/>
        <end position="642"/>
    </location>
</feature>
<dbReference type="PANTHER" id="PTHR34105">
    <property type="entry name" value="PROLINE-, GLUTAMIC ACID- AND LEUCINE-RICH PROTEIN 1"/>
    <property type="match status" value="1"/>
</dbReference>
<comment type="similarity">
    <text evidence="2">Belongs to the RIX1/PELP1 family.</text>
</comment>
<evidence type="ECO:0000256" key="2">
    <source>
        <dbReference type="ARBA" id="ARBA00010511"/>
    </source>
</evidence>
<feature type="compositionally biased region" description="Polar residues" evidence="5">
    <location>
        <begin position="689"/>
        <end position="714"/>
    </location>
</feature>
<evidence type="ECO:0000256" key="1">
    <source>
        <dbReference type="ARBA" id="ARBA00004123"/>
    </source>
</evidence>
<evidence type="ECO:0000256" key="5">
    <source>
        <dbReference type="SAM" id="MobiDB-lite"/>
    </source>
</evidence>
<dbReference type="AlphaFoldDB" id="J4I1C8"/>
<organism evidence="7 8">
    <name type="scientific">Fibroporia radiculosa</name>
    <dbReference type="NCBI Taxonomy" id="599839"/>
    <lineage>
        <taxon>Eukaryota</taxon>
        <taxon>Fungi</taxon>
        <taxon>Dikarya</taxon>
        <taxon>Basidiomycota</taxon>
        <taxon>Agaricomycotina</taxon>
        <taxon>Agaricomycetes</taxon>
        <taxon>Polyporales</taxon>
        <taxon>Fibroporiaceae</taxon>
        <taxon>Fibroporia</taxon>
    </lineage>
</organism>
<evidence type="ECO:0000256" key="3">
    <source>
        <dbReference type="ARBA" id="ARBA00021502"/>
    </source>
</evidence>
<dbReference type="HOGENOM" id="CLU_019530_0_0_1"/>
<accession>J4I1C8</accession>
<dbReference type="GO" id="GO:0005634">
    <property type="term" value="C:nucleus"/>
    <property type="evidence" value="ECO:0007669"/>
    <property type="project" value="UniProtKB-SubCell"/>
</dbReference>
<feature type="region of interest" description="Disordered" evidence="5">
    <location>
        <begin position="671"/>
        <end position="714"/>
    </location>
</feature>
<dbReference type="STRING" id="599839.J4I1C8"/>
<dbReference type="PANTHER" id="PTHR34105:SF1">
    <property type="entry name" value="PROLINE-, GLUTAMIC ACID- AND LEUCINE-RICH PROTEIN 1"/>
    <property type="match status" value="1"/>
</dbReference>
<dbReference type="InParanoid" id="J4I1C8"/>
<feature type="compositionally biased region" description="Low complexity" evidence="5">
    <location>
        <begin position="672"/>
        <end position="688"/>
    </location>
</feature>
<keyword evidence="8" id="KW-1185">Reference proteome</keyword>
<dbReference type="FunCoup" id="J4I1C8">
    <property type="interactions" value="156"/>
</dbReference>
<dbReference type="OrthoDB" id="20900at2759"/>
<dbReference type="Pfam" id="PF08167">
    <property type="entry name" value="RIX1"/>
    <property type="match status" value="1"/>
</dbReference>
<dbReference type="SUPFAM" id="SSF48371">
    <property type="entry name" value="ARM repeat"/>
    <property type="match status" value="1"/>
</dbReference>
<dbReference type="Proteomes" id="UP000006352">
    <property type="component" value="Unassembled WGS sequence"/>
</dbReference>
<dbReference type="EMBL" id="HE797195">
    <property type="protein sequence ID" value="CCM05557.1"/>
    <property type="molecule type" value="Genomic_DNA"/>
</dbReference>
<reference evidence="7 8" key="1">
    <citation type="journal article" date="2012" name="Appl. Environ. Microbiol.">
        <title>Short-read sequencing for genomic analysis of the brown rot fungus Fibroporia radiculosa.</title>
        <authorList>
            <person name="Tang J.D."/>
            <person name="Perkins A.D."/>
            <person name="Sonstegard T.S."/>
            <person name="Schroeder S.G."/>
            <person name="Burgess S.C."/>
            <person name="Diehl S.V."/>
        </authorList>
    </citation>
    <scope>NUCLEOTIDE SEQUENCE [LARGE SCALE GENOMIC DNA]</scope>
    <source>
        <strain evidence="7 8">TFFH 294</strain>
    </source>
</reference>
<protein>
    <recommendedName>
        <fullName evidence="3">Pre-rRNA-processing protein RIX1</fullName>
    </recommendedName>
</protein>
<dbReference type="GeneID" id="24100468"/>
<keyword evidence="4" id="KW-0539">Nucleus</keyword>